<feature type="compositionally biased region" description="Polar residues" evidence="1">
    <location>
        <begin position="81"/>
        <end position="116"/>
    </location>
</feature>
<keyword evidence="3" id="KW-1185">Reference proteome</keyword>
<protein>
    <recommendedName>
        <fullName evidence="4">Signal peptide-containing protein</fullName>
    </recommendedName>
</protein>
<organism evidence="2 3">
    <name type="scientific">Echria macrotheca</name>
    <dbReference type="NCBI Taxonomy" id="438768"/>
    <lineage>
        <taxon>Eukaryota</taxon>
        <taxon>Fungi</taxon>
        <taxon>Dikarya</taxon>
        <taxon>Ascomycota</taxon>
        <taxon>Pezizomycotina</taxon>
        <taxon>Sordariomycetes</taxon>
        <taxon>Sordariomycetidae</taxon>
        <taxon>Sordariales</taxon>
        <taxon>Schizotheciaceae</taxon>
        <taxon>Echria</taxon>
    </lineage>
</organism>
<dbReference type="EMBL" id="MU839830">
    <property type="protein sequence ID" value="KAK1757456.1"/>
    <property type="molecule type" value="Genomic_DNA"/>
</dbReference>
<evidence type="ECO:0008006" key="4">
    <source>
        <dbReference type="Google" id="ProtNLM"/>
    </source>
</evidence>
<feature type="compositionally biased region" description="Low complexity" evidence="1">
    <location>
        <begin position="326"/>
        <end position="346"/>
    </location>
</feature>
<feature type="compositionally biased region" description="Polar residues" evidence="1">
    <location>
        <begin position="438"/>
        <end position="449"/>
    </location>
</feature>
<evidence type="ECO:0000313" key="2">
    <source>
        <dbReference type="EMBL" id="KAK1757456.1"/>
    </source>
</evidence>
<feature type="compositionally biased region" description="Basic and acidic residues" evidence="1">
    <location>
        <begin position="298"/>
        <end position="308"/>
    </location>
</feature>
<evidence type="ECO:0000313" key="3">
    <source>
        <dbReference type="Proteomes" id="UP001239445"/>
    </source>
</evidence>
<dbReference type="AlphaFoldDB" id="A0AAJ0BFT5"/>
<reference evidence="2" key="1">
    <citation type="submission" date="2023-06" db="EMBL/GenBank/DDBJ databases">
        <title>Genome-scale phylogeny and comparative genomics of the fungal order Sordariales.</title>
        <authorList>
            <consortium name="Lawrence Berkeley National Laboratory"/>
            <person name="Hensen N."/>
            <person name="Bonometti L."/>
            <person name="Westerberg I."/>
            <person name="Brannstrom I.O."/>
            <person name="Guillou S."/>
            <person name="Cros-Aarteil S."/>
            <person name="Calhoun S."/>
            <person name="Haridas S."/>
            <person name="Kuo A."/>
            <person name="Mondo S."/>
            <person name="Pangilinan J."/>
            <person name="Riley R."/>
            <person name="Labutti K."/>
            <person name="Andreopoulos B."/>
            <person name="Lipzen A."/>
            <person name="Chen C."/>
            <person name="Yanf M."/>
            <person name="Daum C."/>
            <person name="Ng V."/>
            <person name="Clum A."/>
            <person name="Steindorff A."/>
            <person name="Ohm R."/>
            <person name="Martin F."/>
            <person name="Silar P."/>
            <person name="Natvig D."/>
            <person name="Lalanne C."/>
            <person name="Gautier V."/>
            <person name="Ament-Velasquez S.L."/>
            <person name="Kruys A."/>
            <person name="Hutchinson M.I."/>
            <person name="Powell A.J."/>
            <person name="Barry K."/>
            <person name="Miller A.N."/>
            <person name="Grigoriev I.V."/>
            <person name="Debuchy R."/>
            <person name="Gladieux P."/>
            <person name="Thoren M.H."/>
            <person name="Johannesson H."/>
        </authorList>
    </citation>
    <scope>NUCLEOTIDE SEQUENCE</scope>
    <source>
        <strain evidence="2">PSN4</strain>
    </source>
</reference>
<proteinExistence type="predicted"/>
<feature type="compositionally biased region" description="Polar residues" evidence="1">
    <location>
        <begin position="145"/>
        <end position="156"/>
    </location>
</feature>
<feature type="region of interest" description="Disordered" evidence="1">
    <location>
        <begin position="298"/>
        <end position="449"/>
    </location>
</feature>
<comment type="caution">
    <text evidence="2">The sequence shown here is derived from an EMBL/GenBank/DDBJ whole genome shotgun (WGS) entry which is preliminary data.</text>
</comment>
<evidence type="ECO:0000256" key="1">
    <source>
        <dbReference type="SAM" id="MobiDB-lite"/>
    </source>
</evidence>
<feature type="region of interest" description="Disordered" evidence="1">
    <location>
        <begin position="71"/>
        <end position="156"/>
    </location>
</feature>
<name>A0AAJ0BFT5_9PEZI</name>
<accession>A0AAJ0BFT5</accession>
<dbReference type="Proteomes" id="UP001239445">
    <property type="component" value="Unassembled WGS sequence"/>
</dbReference>
<sequence>MSFCVAVQSAIFYFVACTPCNKVLHRRKAKIKAKKEKEEKARVILEQPHLYQHPDPFHTNPFWAEEIRMGPSLQPKKKGGNSKSASQRGLANPSQDLSHTGTESTIAISPATTSANAVPKPTIPPSPAAAGIGSSPTIVQEEDTSATLSKTASVSTGDGWNYKRYQREDEELWGLEFSKTGQKLMDAIKQAGTTAGRFVESKLGIEKQVTEEDRYNFYFSPRNPPVNDYHPPVVSSKPTHPDALRWMLQPPPPAKVMEGKVPVSRTGSMMSVGSRRAGVSDGIPMGRLVGERALEAKIRNGETPHEEGGELYSATSSVRRVRPRRTTTSTTRTASRRTTGSYSLSTESEDSEEDVARIKAWRQSRRAMATPDIGSEDSSADEGMGKSFESVGNAAHTSHAAQKPRLPTIPSSETAVKDTAVKEPQTGVTGPLGPLREVTNTYPSSTDAN</sequence>
<gene>
    <name evidence="2" type="ORF">QBC47DRAFT_156736</name>
</gene>